<dbReference type="InterPro" id="IPR030934">
    <property type="entry name" value="Intein_C"/>
</dbReference>
<dbReference type="PANTHER" id="PTHR32305">
    <property type="match status" value="1"/>
</dbReference>
<accession>A0ABW3CA33</accession>
<dbReference type="Pfam" id="PF25023">
    <property type="entry name" value="TEN_YD-shell"/>
    <property type="match status" value="1"/>
</dbReference>
<dbReference type="SMART" id="SM00306">
    <property type="entry name" value="HintN"/>
    <property type="match status" value="1"/>
</dbReference>
<keyword evidence="5" id="KW-1185">Reference proteome</keyword>
<proteinExistence type="predicted"/>
<dbReference type="InterPro" id="IPR003587">
    <property type="entry name" value="Hint_dom_N"/>
</dbReference>
<feature type="compositionally biased region" description="Gly residues" evidence="2">
    <location>
        <begin position="1804"/>
        <end position="1816"/>
    </location>
</feature>
<feature type="compositionally biased region" description="Low complexity" evidence="2">
    <location>
        <begin position="782"/>
        <end position="798"/>
    </location>
</feature>
<feature type="region of interest" description="Disordered" evidence="2">
    <location>
        <begin position="1804"/>
        <end position="1847"/>
    </location>
</feature>
<evidence type="ECO:0000256" key="2">
    <source>
        <dbReference type="SAM" id="MobiDB-lite"/>
    </source>
</evidence>
<sequence>MLAAEAGPSGPGGDWSATKLTPASSWSAGTNTGEFSWSYPMRVPPVRGDLVPPVTIGYNSGAVDGKTAADNSQASWIGDGFSYWPGFIERKYKPCLDDGHTSGDLCWGRNNAVLSLEGRSTELLYDSASQSWRPKNDDGTKVERLTGASNGDNDGEYWRVTTMEGVQYIFGKDRPDDWSSGKPETNSAWTVPVFGDDSGEPCYDSTFADAWCRQAWRWNLDHVIDPHQNTITYYYAKETNHYTRVGQFEGGTRYDSGGTLTRIDYGQRQGSTYATPAPARVRFDTATRTDLPDDQICDDGETCGLRKASPTFFDRKRLTKVTTELLTDRAAGTYSPVDVYDLGHTYQNGVLWLHTIDQTGKDGTEVSAPQVLLRGQLMPNRVLTGRDGTGINALPGYDRPRLVSVSNGTGSTTSVSYTDPYATPTPAGACLYSAGRMPTPRSNTKQCFPVKWRDIDGDIVNDWYHKYLADQIIESDATGGSRSQVTTYQYVGGAAWRYAEDDGLTKDRWRTWSQWRGYAKVRTIAGDGQNGEQQSRTETTYARGMDGNYQGSGNTPANVTVTDSKNLLGGIEDRDTFAGSVIESRTFNGAFTDAAEVSATVSKPRWHRTVTRTFNDTNTGDDITVHGGWVQPEWTKARTRQADGTDAYVETYTDYDSLGRTTAVDDEGDPSTASDDTCTRTVYSDRAASGIVIRTQPIRVLQVAVDCDNAASSEPNLVAGDVIADVKTRYDGGAYGDHPTRGDDTAIEKNTGVTDGRSVTVTAVTKVHDSYGRVTSETQVGDPATTNDDRTTTSTYTDSAEGWLRSSTVTTPPVSVGGAAPAGFTTTTTYNPARGTPVKVVDPNGRTGEAEYDGLGRIVKAWLPNNTRTSNPDRPSTTYTYTFPTDDDPVSVTTRTLRKTDPVTYDTSVELLDGLLRPRQTQNEAPGGGRLVSDTKYDSRGLVSKTNAPYVMSGDPSGVLTSADDNQVPSHTLTTYDGVGRPLATTLYSMSTQKWSTTHQYRGEQTITIPPDGAMPTMSITDARGRTVETRQYKTTDTSGAYIATKVAYDGAGRPHELRDAAGNVWRTTFDAQGRPATSTDPDKGTTSVTYDHFDQVKTSTDARGTTLTRGYDNLGRLLQVRNGATPLTSYTYDTVPYAKGLPATATRHIGNDAYTTAITGYDGLYRTRGTTITIPASQGALAGTYTTSQGYNFDGSTATTTYPAIGPSTGGLPEEVYDTFYDDDGLPEWSNGLTTYVADTIYNSHGDVAQLSLASVSDKFIWQTFERDEATDRVTRATVKRQSSAATYDVETRYDYSDAGSITSILTNTAGYAADRQCFTYDYAQRLTQAYTTTQTTCGTPTTSTIGGPAPYWTTYEYDSNGEKVGNRTKEIQHAFTGGPATDTVRTYNYPAELGNTGTISPHGLNSVTETTGTQSRTDLYTYDPTGNTTTRPGQKLTWDAEGNLAKVTDTSDNELASFIYDAGGNRLIRKDTTGTTLYLPGQELKVTTTGAIQPIRYYAHGGQTIAYRTGTSTSSVQFLVPNYQGSTDVTVNASDQSTWSLRRFGPFGDERTNPVGTWPRVMDKGFVGGSKDTTTGLTHLGAREYDPSIGRFISVDPVFAGGDPATWNGFAYAANNPIDFSDPDGRLIACGYVLPGVRHCPGQTNPSRPASDGNGGAAYGGTGNYAGGGGYVASPPPPAPPAPPPCTSWTCKFKKAGGAVGGFISKHRATIASVAVGVGCGVAIGWTGGGAVACAAASGAVYGLVNHAQHTPRDQWTAGGFLKAGAVGAAVGVVTHGVFGLVGKVAGPVIQRVAPRIAAKVRGGGGGAGKGGSPAKGNVVAKTPPVSPKKPTTPSKGRNGGNTPVKCSFVPGTAVLMADGSSKPIEKIKVGEKVVATDTATGKSGPQTVLATFNSLGTKDLIKITVDTDGDKGTKTDSLTATDNHPFWLPIQEKWVEASHLKPGMWLRTSAGTHVQITAIKAWSQRQSVHNLTVDKHHTYYVRAGATPVLVHNSNCPPKVWKIVDPDEQAPIPSSMGVEVGENLADGSYHYIVREDWTLRAVHNSDLFGYSIEAGHTSLSERKDVLMAGIFKVSDGVITSFNNHSGHYLPKDTKGYMPLEEVARRAFENHGLPAPPAGAWEPW</sequence>
<evidence type="ECO:0000313" key="5">
    <source>
        <dbReference type="Proteomes" id="UP001597083"/>
    </source>
</evidence>
<feature type="domain" description="Hint" evidence="3">
    <location>
        <begin position="1847"/>
        <end position="1953"/>
    </location>
</feature>
<dbReference type="SUPFAM" id="SSF51294">
    <property type="entry name" value="Hedgehog/intein (Hint) domain"/>
    <property type="match status" value="1"/>
</dbReference>
<evidence type="ECO:0000313" key="4">
    <source>
        <dbReference type="EMBL" id="MFD0850779.1"/>
    </source>
</evidence>
<organism evidence="4 5">
    <name type="scientific">Actinomadura adrarensis</name>
    <dbReference type="NCBI Taxonomy" id="1819600"/>
    <lineage>
        <taxon>Bacteria</taxon>
        <taxon>Bacillati</taxon>
        <taxon>Actinomycetota</taxon>
        <taxon>Actinomycetes</taxon>
        <taxon>Streptosporangiales</taxon>
        <taxon>Thermomonosporaceae</taxon>
        <taxon>Actinomadura</taxon>
    </lineage>
</organism>
<dbReference type="PROSITE" id="PS50818">
    <property type="entry name" value="INTEIN_C_TER"/>
    <property type="match status" value="1"/>
</dbReference>
<dbReference type="CDD" id="cd00081">
    <property type="entry name" value="Hint"/>
    <property type="match status" value="1"/>
</dbReference>
<dbReference type="InterPro" id="IPR031325">
    <property type="entry name" value="RHS_repeat"/>
</dbReference>
<gene>
    <name evidence="4" type="ORF">ACFQ07_00865</name>
</gene>
<dbReference type="NCBIfam" id="TIGR01643">
    <property type="entry name" value="YD_repeat_2x"/>
    <property type="match status" value="1"/>
</dbReference>
<dbReference type="Pfam" id="PF05593">
    <property type="entry name" value="RHS_repeat"/>
    <property type="match status" value="2"/>
</dbReference>
<feature type="region of interest" description="Disordered" evidence="2">
    <location>
        <begin position="776"/>
        <end position="800"/>
    </location>
</feature>
<dbReference type="SUPFAM" id="SSF50956">
    <property type="entry name" value="Thermostable phytase (3-phytase)"/>
    <property type="match status" value="1"/>
</dbReference>
<dbReference type="InterPro" id="IPR056823">
    <property type="entry name" value="TEN-like_YD-shell"/>
</dbReference>
<dbReference type="InterPro" id="IPR050708">
    <property type="entry name" value="T6SS_VgrG/RHS"/>
</dbReference>
<evidence type="ECO:0000256" key="1">
    <source>
        <dbReference type="ARBA" id="ARBA00022737"/>
    </source>
</evidence>
<evidence type="ECO:0000259" key="3">
    <source>
        <dbReference type="SMART" id="SM00306"/>
    </source>
</evidence>
<name>A0ABW3CA33_9ACTN</name>
<dbReference type="Gene3D" id="2.170.16.10">
    <property type="entry name" value="Hedgehog/Intein (Hint) domain"/>
    <property type="match status" value="1"/>
</dbReference>
<dbReference type="EMBL" id="JBHTIR010000115">
    <property type="protein sequence ID" value="MFD0850779.1"/>
    <property type="molecule type" value="Genomic_DNA"/>
</dbReference>
<dbReference type="Gene3D" id="2.180.10.10">
    <property type="entry name" value="RHS repeat-associated core"/>
    <property type="match status" value="2"/>
</dbReference>
<dbReference type="Proteomes" id="UP001597083">
    <property type="component" value="Unassembled WGS sequence"/>
</dbReference>
<dbReference type="PANTHER" id="PTHR32305:SF17">
    <property type="entry name" value="TRNA NUCLEASE WAPA"/>
    <property type="match status" value="1"/>
</dbReference>
<protein>
    <submittedName>
        <fullName evidence="4">Polymorphic toxin-type HINT domain-containing protein</fullName>
    </submittedName>
</protein>
<dbReference type="InterPro" id="IPR022385">
    <property type="entry name" value="Rhs_assc_core"/>
</dbReference>
<dbReference type="Pfam" id="PF07591">
    <property type="entry name" value="PT-HINT"/>
    <property type="match status" value="1"/>
</dbReference>
<dbReference type="NCBIfam" id="TIGR03696">
    <property type="entry name" value="Rhs_assc_core"/>
    <property type="match status" value="1"/>
</dbReference>
<comment type="caution">
    <text evidence="4">The sequence shown here is derived from an EMBL/GenBank/DDBJ whole genome shotgun (WGS) entry which is preliminary data.</text>
</comment>
<dbReference type="InterPro" id="IPR006530">
    <property type="entry name" value="YD"/>
</dbReference>
<feature type="compositionally biased region" description="Low complexity" evidence="2">
    <location>
        <begin position="1817"/>
        <end position="1838"/>
    </location>
</feature>
<dbReference type="InterPro" id="IPR036844">
    <property type="entry name" value="Hint_dom_sf"/>
</dbReference>
<reference evidence="5" key="1">
    <citation type="journal article" date="2019" name="Int. J. Syst. Evol. Microbiol.">
        <title>The Global Catalogue of Microorganisms (GCM) 10K type strain sequencing project: providing services to taxonomists for standard genome sequencing and annotation.</title>
        <authorList>
            <consortium name="The Broad Institute Genomics Platform"/>
            <consortium name="The Broad Institute Genome Sequencing Center for Infectious Disease"/>
            <person name="Wu L."/>
            <person name="Ma J."/>
        </authorList>
    </citation>
    <scope>NUCLEOTIDE SEQUENCE [LARGE SCALE GENOMIC DNA]</scope>
    <source>
        <strain evidence="5">JCM 31696</strain>
    </source>
</reference>
<keyword evidence="1" id="KW-0677">Repeat</keyword>
<feature type="region of interest" description="Disordered" evidence="2">
    <location>
        <begin position="1400"/>
        <end position="1433"/>
    </location>
</feature>
<feature type="region of interest" description="Disordered" evidence="2">
    <location>
        <begin position="1"/>
        <end position="26"/>
    </location>
</feature>